<dbReference type="InParanoid" id="A0A1Q3CJE4"/>
<name>A0A1Q3CJE4_CEPFO</name>
<organism evidence="2 3">
    <name type="scientific">Cephalotus follicularis</name>
    <name type="common">Albany pitcher plant</name>
    <dbReference type="NCBI Taxonomy" id="3775"/>
    <lineage>
        <taxon>Eukaryota</taxon>
        <taxon>Viridiplantae</taxon>
        <taxon>Streptophyta</taxon>
        <taxon>Embryophyta</taxon>
        <taxon>Tracheophyta</taxon>
        <taxon>Spermatophyta</taxon>
        <taxon>Magnoliopsida</taxon>
        <taxon>eudicotyledons</taxon>
        <taxon>Gunneridae</taxon>
        <taxon>Pentapetalae</taxon>
        <taxon>rosids</taxon>
        <taxon>fabids</taxon>
        <taxon>Oxalidales</taxon>
        <taxon>Cephalotaceae</taxon>
        <taxon>Cephalotus</taxon>
    </lineage>
</organism>
<dbReference type="OrthoDB" id="1110086at2759"/>
<sequence>GSLPLKYLGLPLVPRRLSALDCRCLTLKMVNKIQSWTSRWLSFSGRLQLIQATLSGILNFWTCNTVLPKSTLIECERIMRDYLWAGSTTRKWGKVSWAQVCKPKEEGGLDLRRATESFWQIEPQQTLSVTWKCLLRLLRPLLSTNLVYTIGRNSSWSLWHDPWFQSIPLRDRIGDRAFYDLGLPLDAALSEVQQDTFWNWMTHVWQLRDISCACSNIHFGQRDSIGWHSVGGAFSYKSAESLRVSTPVVTWAKVVWYRGAIQKHSFCLWLTFRKAHLTRDKLHAFSVVQQSLCPFGCGQQETIDHLFFACAYTKTV</sequence>
<feature type="non-terminal residue" evidence="2">
    <location>
        <position position="316"/>
    </location>
</feature>
<feature type="non-terminal residue" evidence="2">
    <location>
        <position position="1"/>
    </location>
</feature>
<evidence type="ECO:0000313" key="2">
    <source>
        <dbReference type="EMBL" id="GAV80386.1"/>
    </source>
</evidence>
<reference evidence="3" key="1">
    <citation type="submission" date="2016-04" db="EMBL/GenBank/DDBJ databases">
        <title>Cephalotus genome sequencing.</title>
        <authorList>
            <person name="Fukushima K."/>
            <person name="Hasebe M."/>
            <person name="Fang X."/>
        </authorList>
    </citation>
    <scope>NUCLEOTIDE SEQUENCE [LARGE SCALE GENOMIC DNA]</scope>
    <source>
        <strain evidence="3">cv. St1</strain>
    </source>
</reference>
<evidence type="ECO:0000313" key="3">
    <source>
        <dbReference type="Proteomes" id="UP000187406"/>
    </source>
</evidence>
<dbReference type="Proteomes" id="UP000187406">
    <property type="component" value="Unassembled WGS sequence"/>
</dbReference>
<dbReference type="Pfam" id="PF13966">
    <property type="entry name" value="zf-RVT"/>
    <property type="match status" value="1"/>
</dbReference>
<dbReference type="AlphaFoldDB" id="A0A1Q3CJE4"/>
<dbReference type="PANTHER" id="PTHR33116:SF84">
    <property type="entry name" value="RNA-DIRECTED DNA POLYMERASE"/>
    <property type="match status" value="1"/>
</dbReference>
<accession>A0A1Q3CJE4</accession>
<dbReference type="InterPro" id="IPR026960">
    <property type="entry name" value="RVT-Znf"/>
</dbReference>
<feature type="domain" description="Reverse transcriptase zinc-binding" evidence="1">
    <location>
        <begin position="235"/>
        <end position="315"/>
    </location>
</feature>
<evidence type="ECO:0000259" key="1">
    <source>
        <dbReference type="Pfam" id="PF13966"/>
    </source>
</evidence>
<protein>
    <submittedName>
        <fullName evidence="2">Zf-RVT domain-containing protein</fullName>
    </submittedName>
</protein>
<keyword evidence="3" id="KW-1185">Reference proteome</keyword>
<proteinExistence type="predicted"/>
<dbReference type="EMBL" id="BDDD01002169">
    <property type="protein sequence ID" value="GAV80386.1"/>
    <property type="molecule type" value="Genomic_DNA"/>
</dbReference>
<comment type="caution">
    <text evidence="2">The sequence shown here is derived from an EMBL/GenBank/DDBJ whole genome shotgun (WGS) entry which is preliminary data.</text>
</comment>
<gene>
    <name evidence="2" type="ORF">CFOL_v3_23847</name>
</gene>
<dbReference type="PANTHER" id="PTHR33116">
    <property type="entry name" value="REVERSE TRANSCRIPTASE ZINC-BINDING DOMAIN-CONTAINING PROTEIN-RELATED-RELATED"/>
    <property type="match status" value="1"/>
</dbReference>
<dbReference type="STRING" id="3775.A0A1Q3CJE4"/>